<name>I8W4B0_9BACT</name>
<comment type="caution">
    <text evidence="1">The sequence shown here is derived from an EMBL/GenBank/DDBJ whole genome shotgun (WGS) entry which is preliminary data.</text>
</comment>
<evidence type="ECO:0000313" key="1">
    <source>
        <dbReference type="EMBL" id="EIY33485.1"/>
    </source>
</evidence>
<evidence type="ECO:0000313" key="2">
    <source>
        <dbReference type="Proteomes" id="UP000005974"/>
    </source>
</evidence>
<dbReference type="Proteomes" id="UP000005974">
    <property type="component" value="Unassembled WGS sequence"/>
</dbReference>
<protein>
    <recommendedName>
        <fullName evidence="3">Transposase</fullName>
    </recommendedName>
</protein>
<organism evidence="1 2">
    <name type="scientific">Phocaeicola dorei CL02T12C06</name>
    <dbReference type="NCBI Taxonomy" id="997876"/>
    <lineage>
        <taxon>Bacteria</taxon>
        <taxon>Pseudomonadati</taxon>
        <taxon>Bacteroidota</taxon>
        <taxon>Bacteroidia</taxon>
        <taxon>Bacteroidales</taxon>
        <taxon>Bacteroidaceae</taxon>
        <taxon>Phocaeicola</taxon>
    </lineage>
</organism>
<gene>
    <name evidence="1" type="ORF">HMPREF1064_02515</name>
</gene>
<accession>I8W4B0</accession>
<dbReference type="HOGENOM" id="CLU_164527_0_0_10"/>
<evidence type="ECO:0008006" key="3">
    <source>
        <dbReference type="Google" id="ProtNLM"/>
    </source>
</evidence>
<keyword evidence="2" id="KW-1185">Reference proteome</keyword>
<dbReference type="OrthoDB" id="1039026at2"/>
<dbReference type="NCBIfam" id="NF047593">
    <property type="entry name" value="IS66_ISAeme5_TnpA"/>
    <property type="match status" value="1"/>
</dbReference>
<feature type="non-terminal residue" evidence="1">
    <location>
        <position position="81"/>
    </location>
</feature>
<sequence>MSHQWTMEDFESIYSRFKSSGLSVMDFCSNECIRPKRFYEWRSKLLRKGGFIPVKVNSKGQVSLPHKEKSLLSAPPVSPSP</sequence>
<proteinExistence type="predicted"/>
<dbReference type="AlphaFoldDB" id="I8W4B0"/>
<dbReference type="EMBL" id="AGXJ01000042">
    <property type="protein sequence ID" value="EIY33485.1"/>
    <property type="molecule type" value="Genomic_DNA"/>
</dbReference>
<dbReference type="RefSeq" id="WP_007856973.1">
    <property type="nucleotide sequence ID" value="NZ_JH724134.1"/>
</dbReference>
<reference evidence="1 2" key="1">
    <citation type="submission" date="2012-02" db="EMBL/GenBank/DDBJ databases">
        <title>The Genome Sequence of Bacteroides dorei CL02T12C06.</title>
        <authorList>
            <consortium name="The Broad Institute Genome Sequencing Platform"/>
            <person name="Earl A."/>
            <person name="Ward D."/>
            <person name="Feldgarden M."/>
            <person name="Gevers D."/>
            <person name="Zitomersky N.L."/>
            <person name="Coyne M.J."/>
            <person name="Comstock L.E."/>
            <person name="Young S.K."/>
            <person name="Zeng Q."/>
            <person name="Gargeya S."/>
            <person name="Fitzgerald M."/>
            <person name="Haas B."/>
            <person name="Abouelleil A."/>
            <person name="Alvarado L."/>
            <person name="Arachchi H.M."/>
            <person name="Berlin A."/>
            <person name="Chapman S.B."/>
            <person name="Gearin G."/>
            <person name="Goldberg J."/>
            <person name="Griggs A."/>
            <person name="Gujja S."/>
            <person name="Hansen M."/>
            <person name="Heiman D."/>
            <person name="Howarth C."/>
            <person name="Larimer J."/>
            <person name="Lui A."/>
            <person name="MacDonald P.J.P."/>
            <person name="McCowen C."/>
            <person name="Montmayeur A."/>
            <person name="Murphy C."/>
            <person name="Neiman D."/>
            <person name="Pearson M."/>
            <person name="Priest M."/>
            <person name="Roberts A."/>
            <person name="Saif S."/>
            <person name="Shea T."/>
            <person name="Sisk P."/>
            <person name="Stolte C."/>
            <person name="Sykes S."/>
            <person name="Wortman J."/>
            <person name="Nusbaum C."/>
            <person name="Birren B."/>
        </authorList>
    </citation>
    <scope>NUCLEOTIDE SEQUENCE [LARGE SCALE GENOMIC DNA]</scope>
    <source>
        <strain evidence="1 2">CL02T12C06</strain>
    </source>
</reference>